<dbReference type="HOGENOM" id="CLU_014042_0_0_0"/>
<dbReference type="InterPro" id="IPR029063">
    <property type="entry name" value="SAM-dependent_MTases_sf"/>
</dbReference>
<organism evidence="10 11">
    <name type="scientific">Sulfurihydrogenibium azorense (strain DSM 15241 / OCM 825 / Az-Fu1)</name>
    <dbReference type="NCBI Taxonomy" id="204536"/>
    <lineage>
        <taxon>Bacteria</taxon>
        <taxon>Pseudomonadati</taxon>
        <taxon>Aquificota</taxon>
        <taxon>Aquificia</taxon>
        <taxon>Aquificales</taxon>
        <taxon>Hydrogenothermaceae</taxon>
        <taxon>Sulfurihydrogenibium</taxon>
    </lineage>
</organism>
<dbReference type="SUPFAM" id="SSF53335">
    <property type="entry name" value="S-adenosyl-L-methionine-dependent methyltransferases"/>
    <property type="match status" value="1"/>
</dbReference>
<dbReference type="SUPFAM" id="SSF88697">
    <property type="entry name" value="PUA domain-like"/>
    <property type="match status" value="1"/>
</dbReference>
<dbReference type="PANTHER" id="PTHR42873">
    <property type="entry name" value="RIBOSOMAL RNA LARGE SUBUNIT METHYLTRANSFERASE"/>
    <property type="match status" value="1"/>
</dbReference>
<dbReference type="InterPro" id="IPR015947">
    <property type="entry name" value="PUA-like_sf"/>
</dbReference>
<keyword evidence="6" id="KW-0949">S-adenosyl-L-methionine</keyword>
<evidence type="ECO:0000313" key="11">
    <source>
        <dbReference type="Proteomes" id="UP000001369"/>
    </source>
</evidence>
<dbReference type="InterPro" id="IPR041532">
    <property type="entry name" value="RlmI-like_PUA"/>
</dbReference>
<dbReference type="GO" id="GO:0003723">
    <property type="term" value="F:RNA binding"/>
    <property type="evidence" value="ECO:0007669"/>
    <property type="project" value="UniProtKB-KW"/>
</dbReference>
<proteinExistence type="inferred from homology"/>
<evidence type="ECO:0000256" key="7">
    <source>
        <dbReference type="ARBA" id="ARBA00022884"/>
    </source>
</evidence>
<dbReference type="Proteomes" id="UP000001369">
    <property type="component" value="Chromosome"/>
</dbReference>
<comment type="subcellular location">
    <subcellularLocation>
        <location evidence="1">Cytoplasm</location>
    </subcellularLocation>
</comment>
<evidence type="ECO:0000256" key="1">
    <source>
        <dbReference type="ARBA" id="ARBA00004496"/>
    </source>
</evidence>
<dbReference type="CDD" id="cd02440">
    <property type="entry name" value="AdoMet_MTases"/>
    <property type="match status" value="1"/>
</dbReference>
<evidence type="ECO:0000256" key="4">
    <source>
        <dbReference type="ARBA" id="ARBA00022603"/>
    </source>
</evidence>
<dbReference type="InterPro" id="IPR002478">
    <property type="entry name" value="PUA"/>
</dbReference>
<dbReference type="Pfam" id="PF17785">
    <property type="entry name" value="PUA_3"/>
    <property type="match status" value="1"/>
</dbReference>
<dbReference type="GO" id="GO:0006364">
    <property type="term" value="P:rRNA processing"/>
    <property type="evidence" value="ECO:0007669"/>
    <property type="project" value="UniProtKB-KW"/>
</dbReference>
<keyword evidence="2" id="KW-0963">Cytoplasm</keyword>
<dbReference type="STRING" id="204536.SULAZ_1030"/>
<keyword evidence="11" id="KW-1185">Reference proteome</keyword>
<keyword evidence="7" id="KW-0694">RNA-binding</keyword>
<keyword evidence="5" id="KW-0808">Transferase</keyword>
<name>C1DV67_SULAA</name>
<dbReference type="Gene3D" id="3.40.50.150">
    <property type="entry name" value="Vaccinia Virus protein VP39"/>
    <property type="match status" value="1"/>
</dbReference>
<evidence type="ECO:0000256" key="3">
    <source>
        <dbReference type="ARBA" id="ARBA00022552"/>
    </source>
</evidence>
<evidence type="ECO:0000256" key="8">
    <source>
        <dbReference type="ARBA" id="ARBA00038091"/>
    </source>
</evidence>
<keyword evidence="4" id="KW-0489">Methyltransferase</keyword>
<dbReference type="RefSeq" id="WP_012674753.1">
    <property type="nucleotide sequence ID" value="NC_012438.1"/>
</dbReference>
<dbReference type="PROSITE" id="PS50890">
    <property type="entry name" value="PUA"/>
    <property type="match status" value="1"/>
</dbReference>
<evidence type="ECO:0000259" key="9">
    <source>
        <dbReference type="SMART" id="SM00359"/>
    </source>
</evidence>
<keyword evidence="3" id="KW-0698">rRNA processing</keyword>
<evidence type="ECO:0000256" key="6">
    <source>
        <dbReference type="ARBA" id="ARBA00022691"/>
    </source>
</evidence>
<comment type="similarity">
    <text evidence="8">Belongs to the methyltransferase superfamily. RlmI family.</text>
</comment>
<reference evidence="10 11" key="1">
    <citation type="journal article" date="2009" name="J. Bacteriol.">
        <title>Complete and draft genome sequences of six members of the Aquificales.</title>
        <authorList>
            <person name="Reysenbach A.L."/>
            <person name="Hamamura N."/>
            <person name="Podar M."/>
            <person name="Griffiths E."/>
            <person name="Ferreira S."/>
            <person name="Hochstein R."/>
            <person name="Heidelberg J."/>
            <person name="Johnson J."/>
            <person name="Mead D."/>
            <person name="Pohorille A."/>
            <person name="Sarmiento M."/>
            <person name="Schweighofer K."/>
            <person name="Seshadri R."/>
            <person name="Voytek M.A."/>
        </authorList>
    </citation>
    <scope>NUCLEOTIDE SEQUENCE [LARGE SCALE GENOMIC DNA]</scope>
    <source>
        <strain evidence="11">Az-Fu1 / DSM 15241 / OCM 825</strain>
    </source>
</reference>
<accession>C1DV67</accession>
<dbReference type="eggNOG" id="COG1092">
    <property type="taxonomic scope" value="Bacteria"/>
</dbReference>
<dbReference type="AlphaFoldDB" id="C1DV67"/>
<dbReference type="KEGG" id="saf:SULAZ_1030"/>
<evidence type="ECO:0000256" key="2">
    <source>
        <dbReference type="ARBA" id="ARBA00022490"/>
    </source>
</evidence>
<dbReference type="PANTHER" id="PTHR42873:SF1">
    <property type="entry name" value="S-ADENOSYLMETHIONINE-DEPENDENT METHYLTRANSFERASE DOMAIN-CONTAINING PROTEIN"/>
    <property type="match status" value="1"/>
</dbReference>
<protein>
    <submittedName>
        <fullName evidence="10">PUA domain containing protein</fullName>
    </submittedName>
</protein>
<dbReference type="InterPro" id="IPR036974">
    <property type="entry name" value="PUA_sf"/>
</dbReference>
<dbReference type="CDD" id="cd21153">
    <property type="entry name" value="PUA_RlmI"/>
    <property type="match status" value="1"/>
</dbReference>
<dbReference type="Gene3D" id="2.30.130.10">
    <property type="entry name" value="PUA domain"/>
    <property type="match status" value="1"/>
</dbReference>
<dbReference type="Gene3D" id="3.30.750.80">
    <property type="entry name" value="RNA methyltransferase domain (HRMD) like"/>
    <property type="match status" value="1"/>
</dbReference>
<dbReference type="Pfam" id="PF03602">
    <property type="entry name" value="Cons_hypoth95"/>
    <property type="match status" value="1"/>
</dbReference>
<feature type="domain" description="PUA" evidence="9">
    <location>
        <begin position="2"/>
        <end position="86"/>
    </location>
</feature>
<dbReference type="CDD" id="cd11572">
    <property type="entry name" value="RlmI_M_like"/>
    <property type="match status" value="1"/>
</dbReference>
<sequence>MKSITVNKAGLEKIKLKNPWIYNKELKSIPSDVKEGDLVRIYSPDKKFLGIGYANLRSKITVRILSFEDRPIDKNFFVEKVNKALEKRKQLQNITNAYRVIHSEADGLSGLIVDYYDGYLSLQINTAGMERLRDLIVSTLIEVLNPKGIYEKSDEKSREKEGLETVEKLIYGNIPNEIEIFEYDAKFLVNLTESQKTGFYLDQRKNRKVIYDYCQEGFKVLDLFSNSGGFGIHCGIKKADFVKFVDISSAAVNQIEKNLKINNLKNYEIIKEDVFDFLKQEVKSGDKYDIVILDPPPFAKTKNEVEGALRGFKYLILNSLKLLNENGYLAVFSCSHHISLQDLIDTTIQACKDTGSVLEFKEFLMQDIDHPYIINIPNTFYLKGFLAQKI</sequence>
<evidence type="ECO:0000256" key="5">
    <source>
        <dbReference type="ARBA" id="ARBA00022679"/>
    </source>
</evidence>
<gene>
    <name evidence="10" type="ordered locus">SULAZ_1030</name>
</gene>
<evidence type="ECO:0000313" key="10">
    <source>
        <dbReference type="EMBL" id="ACN99437.1"/>
    </source>
</evidence>
<dbReference type="SMART" id="SM00359">
    <property type="entry name" value="PUA"/>
    <property type="match status" value="1"/>
</dbReference>
<dbReference type="EMBL" id="CP001229">
    <property type="protein sequence ID" value="ACN99437.1"/>
    <property type="molecule type" value="Genomic_DNA"/>
</dbReference>